<dbReference type="SMART" id="SM00749">
    <property type="entry name" value="BON"/>
    <property type="match status" value="3"/>
</dbReference>
<dbReference type="Gene3D" id="3.30.1340.30">
    <property type="match status" value="3"/>
</dbReference>
<keyword evidence="4" id="KW-1185">Reference proteome</keyword>
<dbReference type="Pfam" id="PF04972">
    <property type="entry name" value="BON"/>
    <property type="match status" value="3"/>
</dbReference>
<gene>
    <name evidence="3" type="ORF">GCM10009107_55390</name>
</gene>
<evidence type="ECO:0000313" key="4">
    <source>
        <dbReference type="Proteomes" id="UP001500279"/>
    </source>
</evidence>
<dbReference type="PANTHER" id="PTHR34606">
    <property type="entry name" value="BON DOMAIN-CONTAINING PROTEIN"/>
    <property type="match status" value="1"/>
</dbReference>
<feature type="domain" description="BON" evidence="2">
    <location>
        <begin position="3"/>
        <end position="73"/>
    </location>
</feature>
<name>A0ABN1KI33_9BURK</name>
<feature type="domain" description="BON" evidence="2">
    <location>
        <begin position="149"/>
        <end position="217"/>
    </location>
</feature>
<evidence type="ECO:0000259" key="2">
    <source>
        <dbReference type="PROSITE" id="PS50914"/>
    </source>
</evidence>
<dbReference type="PANTHER" id="PTHR34606:SF4">
    <property type="entry name" value="OUTER MEMBRANE LIPOPROTEIN DOLP"/>
    <property type="match status" value="1"/>
</dbReference>
<evidence type="ECO:0000256" key="1">
    <source>
        <dbReference type="ARBA" id="ARBA00022729"/>
    </source>
</evidence>
<evidence type="ECO:0000313" key="3">
    <source>
        <dbReference type="EMBL" id="GAA0766919.1"/>
    </source>
</evidence>
<dbReference type="InterPro" id="IPR007055">
    <property type="entry name" value="BON_dom"/>
</dbReference>
<dbReference type="Proteomes" id="UP001500279">
    <property type="component" value="Unassembled WGS sequence"/>
</dbReference>
<dbReference type="InterPro" id="IPR051686">
    <property type="entry name" value="Lipoprotein_DolP"/>
</dbReference>
<dbReference type="InterPro" id="IPR014004">
    <property type="entry name" value="Transpt-assoc_nodulatn_dom_bac"/>
</dbReference>
<protein>
    <submittedName>
        <fullName evidence="3">BON domain-containing protein</fullName>
    </submittedName>
</protein>
<organism evidence="3 4">
    <name type="scientific">Ideonella azotifigens</name>
    <dbReference type="NCBI Taxonomy" id="513160"/>
    <lineage>
        <taxon>Bacteria</taxon>
        <taxon>Pseudomonadati</taxon>
        <taxon>Pseudomonadota</taxon>
        <taxon>Betaproteobacteria</taxon>
        <taxon>Burkholderiales</taxon>
        <taxon>Sphaerotilaceae</taxon>
        <taxon>Ideonella</taxon>
    </lineage>
</organism>
<reference evidence="3 4" key="1">
    <citation type="journal article" date="2019" name="Int. J. Syst. Evol. Microbiol.">
        <title>The Global Catalogue of Microorganisms (GCM) 10K type strain sequencing project: providing services to taxonomists for standard genome sequencing and annotation.</title>
        <authorList>
            <consortium name="The Broad Institute Genomics Platform"/>
            <consortium name="The Broad Institute Genome Sequencing Center for Infectious Disease"/>
            <person name="Wu L."/>
            <person name="Ma J."/>
        </authorList>
    </citation>
    <scope>NUCLEOTIDE SEQUENCE [LARGE SCALE GENOMIC DNA]</scope>
    <source>
        <strain evidence="3 4">JCM 15503</strain>
    </source>
</reference>
<dbReference type="PROSITE" id="PS50914">
    <property type="entry name" value="BON"/>
    <property type="match status" value="3"/>
</dbReference>
<dbReference type="EMBL" id="BAAAEW010000045">
    <property type="protein sequence ID" value="GAA0766919.1"/>
    <property type="molecule type" value="Genomic_DNA"/>
</dbReference>
<dbReference type="RefSeq" id="WP_141285556.1">
    <property type="nucleotide sequence ID" value="NZ_BAAAEW010000045.1"/>
</dbReference>
<keyword evidence="1" id="KW-0732">Signal</keyword>
<comment type="caution">
    <text evidence="3">The sequence shown here is derived from an EMBL/GenBank/DDBJ whole genome shotgun (WGS) entry which is preliminary data.</text>
</comment>
<accession>A0ABN1KI33</accession>
<feature type="domain" description="BON" evidence="2">
    <location>
        <begin position="78"/>
        <end position="146"/>
    </location>
</feature>
<sequence>MKTDAQLKADITTELQWDPVINAAHVGVAAKDGVVTLTGHLETFAEKHAIERAVQRVAGVKAVAVELDVKLAPGHKRSDSEIAEAVESAFKWNVMIPADRIRVKVEKGWVSLTGEVDWQYQRSAAERAVRALIGVVGVSDGVTIKPSVAPSNITNRIRDALARHAEREAKNIEVMVSGAKVTLRGRVDSWAERAAAQGAAWAAPGISLVVNELTVGTHS</sequence>
<proteinExistence type="predicted"/>